<keyword evidence="1" id="KW-0540">Nuclease</keyword>
<dbReference type="PANTHER" id="PTHR30231">
    <property type="entry name" value="DNA POLYMERASE III SUBUNIT EPSILON"/>
    <property type="match status" value="1"/>
</dbReference>
<dbReference type="EC" id="2.7.7.7" evidence="5"/>
<dbReference type="RefSeq" id="WP_052566406.1">
    <property type="nucleotide sequence ID" value="NZ_JQKF01000064.1"/>
</dbReference>
<organism evidence="5 6">
    <name type="scientific">Ferrimicrobium acidiphilum DSM 19497</name>
    <dbReference type="NCBI Taxonomy" id="1121877"/>
    <lineage>
        <taxon>Bacteria</taxon>
        <taxon>Bacillati</taxon>
        <taxon>Actinomycetota</taxon>
        <taxon>Acidimicrobiia</taxon>
        <taxon>Acidimicrobiales</taxon>
        <taxon>Acidimicrobiaceae</taxon>
        <taxon>Ferrimicrobium</taxon>
    </lineage>
</organism>
<evidence type="ECO:0000256" key="3">
    <source>
        <dbReference type="ARBA" id="ARBA00022839"/>
    </source>
</evidence>
<keyword evidence="3" id="KW-0269">Exonuclease</keyword>
<dbReference type="CDD" id="cd06127">
    <property type="entry name" value="DEDDh"/>
    <property type="match status" value="1"/>
</dbReference>
<evidence type="ECO:0000256" key="1">
    <source>
        <dbReference type="ARBA" id="ARBA00022722"/>
    </source>
</evidence>
<keyword evidence="2" id="KW-0378">Hydrolase</keyword>
<accession>A0A0D8FRE2</accession>
<name>A0A0D8FRE2_9ACTN</name>
<dbReference type="InterPro" id="IPR012337">
    <property type="entry name" value="RNaseH-like_sf"/>
</dbReference>
<dbReference type="eggNOG" id="COG0847">
    <property type="taxonomic scope" value="Bacteria"/>
</dbReference>
<keyword evidence="5" id="KW-0548">Nucleotidyltransferase</keyword>
<dbReference type="GO" id="GO:0008408">
    <property type="term" value="F:3'-5' exonuclease activity"/>
    <property type="evidence" value="ECO:0007669"/>
    <property type="project" value="TreeGrafter"/>
</dbReference>
<dbReference type="OrthoDB" id="9791657at2"/>
<feature type="domain" description="Exonuclease" evidence="4">
    <location>
        <begin position="6"/>
        <end position="183"/>
    </location>
</feature>
<keyword evidence="6" id="KW-1185">Reference proteome</keyword>
<dbReference type="GO" id="GO:0005829">
    <property type="term" value="C:cytosol"/>
    <property type="evidence" value="ECO:0007669"/>
    <property type="project" value="TreeGrafter"/>
</dbReference>
<dbReference type="Gene3D" id="3.30.420.10">
    <property type="entry name" value="Ribonuclease H-like superfamily/Ribonuclease H"/>
    <property type="match status" value="1"/>
</dbReference>
<sequence length="234" mass="26373">MLDTTHLLGFDLETTGLSLADDEPVSYALTWCDNTETRDDYGLVAPTRPIAPEATAKHGITDEQAARDGQPLPEALKRIGNDLVKAGRQGWLLVGMNISFDLSIIDAQLRLHFGRGLYDVGWRGPVLDIYVIDRVFSAPRRGSRQLDALCEFYGVELTDAHNALGDARATVEIARRQLAAYPRIAEMDGSRLIQLQEREHLKWLRNLNDYRREHDGEPIRIPNGWPIDRSQRSS</sequence>
<evidence type="ECO:0000256" key="2">
    <source>
        <dbReference type="ARBA" id="ARBA00022801"/>
    </source>
</evidence>
<dbReference type="Pfam" id="PF00929">
    <property type="entry name" value="RNase_T"/>
    <property type="match status" value="1"/>
</dbReference>
<reference evidence="5 6" key="1">
    <citation type="submission" date="2015-01" db="EMBL/GenBank/DDBJ databases">
        <title>Draft genome of the acidophilic iron oxidizer Ferrimicrobium acidiphilum strain T23.</title>
        <authorList>
            <person name="Poehlein A."/>
            <person name="Eisen S."/>
            <person name="Schloemann M."/>
            <person name="Johnson B.D."/>
            <person name="Daniel R."/>
            <person name="Muehling M."/>
        </authorList>
    </citation>
    <scope>NUCLEOTIDE SEQUENCE [LARGE SCALE GENOMIC DNA]</scope>
    <source>
        <strain evidence="5 6">T23</strain>
    </source>
</reference>
<evidence type="ECO:0000313" key="5">
    <source>
        <dbReference type="EMBL" id="KJE75539.1"/>
    </source>
</evidence>
<protein>
    <submittedName>
        <fullName evidence="5">DNA polymerase III PolC-type</fullName>
        <ecNumber evidence="5">2.7.7.7</ecNumber>
    </submittedName>
</protein>
<dbReference type="InterPro" id="IPR036397">
    <property type="entry name" value="RNaseH_sf"/>
</dbReference>
<dbReference type="PANTHER" id="PTHR30231:SF4">
    <property type="entry name" value="PROTEIN NEN2"/>
    <property type="match status" value="1"/>
</dbReference>
<evidence type="ECO:0000313" key="6">
    <source>
        <dbReference type="Proteomes" id="UP000032336"/>
    </source>
</evidence>
<dbReference type="Proteomes" id="UP000032336">
    <property type="component" value="Unassembled WGS sequence"/>
</dbReference>
<dbReference type="InterPro" id="IPR013520">
    <property type="entry name" value="Ribonucl_H"/>
</dbReference>
<dbReference type="STRING" id="1121877.FEAC_27330"/>
<dbReference type="GeneID" id="78373720"/>
<keyword evidence="5" id="KW-0808">Transferase</keyword>
<dbReference type="SMART" id="SM00479">
    <property type="entry name" value="EXOIII"/>
    <property type="match status" value="1"/>
</dbReference>
<dbReference type="GO" id="GO:0003887">
    <property type="term" value="F:DNA-directed DNA polymerase activity"/>
    <property type="evidence" value="ECO:0007669"/>
    <property type="project" value="UniProtKB-EC"/>
</dbReference>
<comment type="caution">
    <text evidence="5">The sequence shown here is derived from an EMBL/GenBank/DDBJ whole genome shotgun (WGS) entry which is preliminary data.</text>
</comment>
<evidence type="ECO:0000259" key="4">
    <source>
        <dbReference type="SMART" id="SM00479"/>
    </source>
</evidence>
<dbReference type="GO" id="GO:0003676">
    <property type="term" value="F:nucleic acid binding"/>
    <property type="evidence" value="ECO:0007669"/>
    <property type="project" value="InterPro"/>
</dbReference>
<dbReference type="AlphaFoldDB" id="A0A0D8FRE2"/>
<dbReference type="SUPFAM" id="SSF53098">
    <property type="entry name" value="Ribonuclease H-like"/>
    <property type="match status" value="1"/>
</dbReference>
<dbReference type="EMBL" id="JXUW01000037">
    <property type="protein sequence ID" value="KJE75539.1"/>
    <property type="molecule type" value="Genomic_DNA"/>
</dbReference>
<gene>
    <name evidence="5" type="primary">polC2</name>
    <name evidence="5" type="ORF">FEAC_27330</name>
</gene>
<proteinExistence type="predicted"/>